<dbReference type="PANTHER" id="PTHR48094:SF12">
    <property type="entry name" value="PARKINSON DISEASE PROTEIN 7 HOMOLOG"/>
    <property type="match status" value="1"/>
</dbReference>
<dbReference type="Pfam" id="PF01965">
    <property type="entry name" value="DJ-1_PfpI"/>
    <property type="match status" value="1"/>
</dbReference>
<dbReference type="GO" id="GO:1903189">
    <property type="term" value="P:glyoxal metabolic process"/>
    <property type="evidence" value="ECO:0007669"/>
    <property type="project" value="TreeGrafter"/>
</dbReference>
<dbReference type="InterPro" id="IPR050325">
    <property type="entry name" value="Prot/Nucl_acid_deglycase"/>
</dbReference>
<dbReference type="InterPro" id="IPR002818">
    <property type="entry name" value="DJ-1/PfpI"/>
</dbReference>
<gene>
    <name evidence="2" type="ORF">QJS04_geneDACA014969</name>
</gene>
<comment type="caution">
    <text evidence="2">The sequence shown here is derived from an EMBL/GenBank/DDBJ whole genome shotgun (WGS) entry which is preliminary data.</text>
</comment>
<evidence type="ECO:0000313" key="2">
    <source>
        <dbReference type="EMBL" id="KAK1264780.1"/>
    </source>
</evidence>
<dbReference type="GO" id="GO:0005737">
    <property type="term" value="C:cytoplasm"/>
    <property type="evidence" value="ECO:0007669"/>
    <property type="project" value="TreeGrafter"/>
</dbReference>
<feature type="domain" description="DJ-1/PfpI" evidence="1">
    <location>
        <begin position="1"/>
        <end position="89"/>
    </location>
</feature>
<organism evidence="2 3">
    <name type="scientific">Acorus gramineus</name>
    <name type="common">Dwarf sweet flag</name>
    <dbReference type="NCBI Taxonomy" id="55184"/>
    <lineage>
        <taxon>Eukaryota</taxon>
        <taxon>Viridiplantae</taxon>
        <taxon>Streptophyta</taxon>
        <taxon>Embryophyta</taxon>
        <taxon>Tracheophyta</taxon>
        <taxon>Spermatophyta</taxon>
        <taxon>Magnoliopsida</taxon>
        <taxon>Liliopsida</taxon>
        <taxon>Acoraceae</taxon>
        <taxon>Acorus</taxon>
    </lineage>
</organism>
<dbReference type="Proteomes" id="UP001179952">
    <property type="component" value="Unassembled WGS sequence"/>
</dbReference>
<name>A0AAV9AKD3_ACOGR</name>
<protein>
    <recommendedName>
        <fullName evidence="1">DJ-1/PfpI domain-containing protein</fullName>
    </recommendedName>
</protein>
<proteinExistence type="predicted"/>
<dbReference type="PANTHER" id="PTHR48094">
    <property type="entry name" value="PROTEIN/NUCLEIC ACID DEGLYCASE DJ-1-RELATED"/>
    <property type="match status" value="1"/>
</dbReference>
<dbReference type="InterPro" id="IPR029062">
    <property type="entry name" value="Class_I_gatase-like"/>
</dbReference>
<dbReference type="EMBL" id="JAUJYN010000008">
    <property type="protein sequence ID" value="KAK1264780.1"/>
    <property type="molecule type" value="Genomic_DNA"/>
</dbReference>
<dbReference type="Gene3D" id="3.40.50.880">
    <property type="match status" value="1"/>
</dbReference>
<keyword evidence="3" id="KW-1185">Reference proteome</keyword>
<sequence>MEAVINIDVLRRSDVDVTFASVASALQVDAIWGLRLVADALVSHCARSVFNLVSLHGGMSGSANLRDCEALEGLVRKHMLEGYCKFAISYLRSLVY</sequence>
<dbReference type="SUPFAM" id="SSF52317">
    <property type="entry name" value="Class I glutamine amidotransferase-like"/>
    <property type="match status" value="1"/>
</dbReference>
<evidence type="ECO:0000259" key="1">
    <source>
        <dbReference type="Pfam" id="PF01965"/>
    </source>
</evidence>
<dbReference type="AlphaFoldDB" id="A0AAV9AKD3"/>
<evidence type="ECO:0000313" key="3">
    <source>
        <dbReference type="Proteomes" id="UP001179952"/>
    </source>
</evidence>
<reference evidence="2" key="2">
    <citation type="submission" date="2023-06" db="EMBL/GenBank/DDBJ databases">
        <authorList>
            <person name="Ma L."/>
            <person name="Liu K.-W."/>
            <person name="Li Z."/>
            <person name="Hsiao Y.-Y."/>
            <person name="Qi Y."/>
            <person name="Fu T."/>
            <person name="Tang G."/>
            <person name="Zhang D."/>
            <person name="Sun W.-H."/>
            <person name="Liu D.-K."/>
            <person name="Li Y."/>
            <person name="Chen G.-Z."/>
            <person name="Liu X.-D."/>
            <person name="Liao X.-Y."/>
            <person name="Jiang Y.-T."/>
            <person name="Yu X."/>
            <person name="Hao Y."/>
            <person name="Huang J."/>
            <person name="Zhao X.-W."/>
            <person name="Ke S."/>
            <person name="Chen Y.-Y."/>
            <person name="Wu W.-L."/>
            <person name="Hsu J.-L."/>
            <person name="Lin Y.-F."/>
            <person name="Huang M.-D."/>
            <person name="Li C.-Y."/>
            <person name="Huang L."/>
            <person name="Wang Z.-W."/>
            <person name="Zhao X."/>
            <person name="Zhong W.-Y."/>
            <person name="Peng D.-H."/>
            <person name="Ahmad S."/>
            <person name="Lan S."/>
            <person name="Zhang J.-S."/>
            <person name="Tsai W.-C."/>
            <person name="Van De Peer Y."/>
            <person name="Liu Z.-J."/>
        </authorList>
    </citation>
    <scope>NUCLEOTIDE SEQUENCE</scope>
    <source>
        <strain evidence="2">SCP</strain>
        <tissue evidence="2">Leaves</tissue>
    </source>
</reference>
<accession>A0AAV9AKD3</accession>
<reference evidence="2" key="1">
    <citation type="journal article" date="2023" name="Nat. Commun.">
        <title>Diploid and tetraploid genomes of Acorus and the evolution of monocots.</title>
        <authorList>
            <person name="Ma L."/>
            <person name="Liu K.W."/>
            <person name="Li Z."/>
            <person name="Hsiao Y.Y."/>
            <person name="Qi Y."/>
            <person name="Fu T."/>
            <person name="Tang G.D."/>
            <person name="Zhang D."/>
            <person name="Sun W.H."/>
            <person name="Liu D.K."/>
            <person name="Li Y."/>
            <person name="Chen G.Z."/>
            <person name="Liu X.D."/>
            <person name="Liao X.Y."/>
            <person name="Jiang Y.T."/>
            <person name="Yu X."/>
            <person name="Hao Y."/>
            <person name="Huang J."/>
            <person name="Zhao X.W."/>
            <person name="Ke S."/>
            <person name="Chen Y.Y."/>
            <person name="Wu W.L."/>
            <person name="Hsu J.L."/>
            <person name="Lin Y.F."/>
            <person name="Huang M.D."/>
            <person name="Li C.Y."/>
            <person name="Huang L."/>
            <person name="Wang Z.W."/>
            <person name="Zhao X."/>
            <person name="Zhong W.Y."/>
            <person name="Peng D.H."/>
            <person name="Ahmad S."/>
            <person name="Lan S."/>
            <person name="Zhang J.S."/>
            <person name="Tsai W.C."/>
            <person name="Van de Peer Y."/>
            <person name="Liu Z.J."/>
        </authorList>
    </citation>
    <scope>NUCLEOTIDE SEQUENCE</scope>
    <source>
        <strain evidence="2">SCP</strain>
    </source>
</reference>